<evidence type="ECO:0000256" key="2">
    <source>
        <dbReference type="ARBA" id="ARBA00022729"/>
    </source>
</evidence>
<reference evidence="3 4" key="1">
    <citation type="submission" date="2015-07" db="EMBL/GenBank/DDBJ databases">
        <authorList>
            <person name="Noorani M."/>
        </authorList>
    </citation>
    <scope>NUCLEOTIDE SEQUENCE [LARGE SCALE GENOMIC DNA]</scope>
    <source>
        <strain evidence="3 4">KCTC 42284</strain>
    </source>
</reference>
<keyword evidence="4" id="KW-1185">Reference proteome</keyword>
<dbReference type="EMBL" id="CP012154">
    <property type="protein sequence ID" value="AKS42916.1"/>
    <property type="molecule type" value="Genomic_DNA"/>
</dbReference>
<dbReference type="InterPro" id="IPR023346">
    <property type="entry name" value="Lysozyme-like_dom_sf"/>
</dbReference>
<evidence type="ECO:0000313" key="4">
    <source>
        <dbReference type="Proteomes" id="UP000066624"/>
    </source>
</evidence>
<dbReference type="GO" id="GO:0004553">
    <property type="term" value="F:hydrolase activity, hydrolyzing O-glycosyl compounds"/>
    <property type="evidence" value="ECO:0007669"/>
    <property type="project" value="InterPro"/>
</dbReference>
<dbReference type="SUPFAM" id="SSF53955">
    <property type="entry name" value="Lysozyme-like"/>
    <property type="match status" value="1"/>
</dbReference>
<dbReference type="Pfam" id="PF14718">
    <property type="entry name" value="SLT_L"/>
    <property type="match status" value="1"/>
</dbReference>
<dbReference type="Gene3D" id="1.25.20.10">
    <property type="entry name" value="Bacterial muramidases"/>
    <property type="match status" value="1"/>
</dbReference>
<dbReference type="SUPFAM" id="SSF48435">
    <property type="entry name" value="Bacterial muramidases"/>
    <property type="match status" value="1"/>
</dbReference>
<proteinExistence type="inferred from homology"/>
<dbReference type="Gene3D" id="1.10.1240.20">
    <property type="entry name" value="Lytic transglycosylase, superhelical linker domain"/>
    <property type="match status" value="1"/>
</dbReference>
<dbReference type="STRING" id="1579979.WM2015_2558"/>
<name>A0A0K0XZ69_9GAMM</name>
<dbReference type="RefSeq" id="WP_169751179.1">
    <property type="nucleotide sequence ID" value="NZ_CP012154.1"/>
</dbReference>
<dbReference type="Pfam" id="PF01464">
    <property type="entry name" value="SLT"/>
    <property type="match status" value="1"/>
</dbReference>
<dbReference type="CDD" id="cd13401">
    <property type="entry name" value="Slt70-like"/>
    <property type="match status" value="1"/>
</dbReference>
<keyword evidence="2" id="KW-0732">Signal</keyword>
<evidence type="ECO:0000256" key="1">
    <source>
        <dbReference type="ARBA" id="ARBA00007734"/>
    </source>
</evidence>
<dbReference type="GO" id="GO:0016020">
    <property type="term" value="C:membrane"/>
    <property type="evidence" value="ECO:0007669"/>
    <property type="project" value="InterPro"/>
</dbReference>
<dbReference type="PANTHER" id="PTHR37423">
    <property type="entry name" value="SOLUBLE LYTIC MUREIN TRANSGLYCOSYLASE-RELATED"/>
    <property type="match status" value="1"/>
</dbReference>
<sequence length="652" mass="74200">MENSLRSRIFGVLVLLALSLTGPVTANLDLDAQRERFREGWAAAARGDQSATLDAIRDLGDYPLKPYLEFELLRQRIDRVPEGVMEQFLARYRDWSFASRLEQQWLRSLARVGDYEVLRRHGAASEDAIVRCHLARADLADGRLEGLVERTTELWRVGHSQPEDCDLLFDWWRSNNHLTAEIAWQRFGLAMEEGHVDLARYLRRYLDADRDYWAERWLAIEARPWPTLRQARQWIDHPQSRQLLTSTLRGLAGSDWERARDAWGLLEPHFSWTEAQRAGIERQLALFQAVALDPDAVAVIDALPTGQLDQQMLEWRARAAMAHGHWQDVLASIEAMSLREQARDRWRYWRGRALAALQRPEALLAYASLAAEANYYGFLAAQALGQDLQLCSEELHADAEMQRRLMRDAEFERALELHRAGLIWHARWTWFRVTRRLGQAELHQAALLAAGQGWHDRAIHALGNAGTLQAYPWRFPLIERARVLNEAGRNGVDPALVYGLMRAESALQPDALSPAGARGLLQLMPGTASQVARRHGLRYGGRQDLMQPSINIPLGVAHLSELQDQFNGDWIHVAAAYNAGAGAVRRWLDSRPFTEADVWLETLPFYETRDYVPRVLAFATIYEWQLGRDPQLLARHVRPSAGGAPAVFSCAP</sequence>
<comment type="similarity">
    <text evidence="1">Belongs to the transglycosylase Slt family.</text>
</comment>
<accession>A0A0K0XZ69</accession>
<dbReference type="InterPro" id="IPR000189">
    <property type="entry name" value="Transglyc_AS"/>
</dbReference>
<dbReference type="InterPro" id="IPR008939">
    <property type="entry name" value="Lytic_TGlycosylase_superhlx_U"/>
</dbReference>
<dbReference type="PANTHER" id="PTHR37423:SF5">
    <property type="entry name" value="SOLUBLE LYTIC MUREIN TRANSGLYCOSYLASE"/>
    <property type="match status" value="1"/>
</dbReference>
<dbReference type="GO" id="GO:0042597">
    <property type="term" value="C:periplasmic space"/>
    <property type="evidence" value="ECO:0007669"/>
    <property type="project" value="InterPro"/>
</dbReference>
<protein>
    <submittedName>
        <fullName evidence="3">Uncharacterized protein</fullName>
    </submittedName>
</protein>
<dbReference type="GO" id="GO:0000270">
    <property type="term" value="P:peptidoglycan metabolic process"/>
    <property type="evidence" value="ECO:0007669"/>
    <property type="project" value="InterPro"/>
</dbReference>
<dbReference type="GO" id="GO:0008933">
    <property type="term" value="F:peptidoglycan lytic transglycosylase activity"/>
    <property type="evidence" value="ECO:0007669"/>
    <property type="project" value="InterPro"/>
</dbReference>
<evidence type="ECO:0000313" key="3">
    <source>
        <dbReference type="EMBL" id="AKS42916.1"/>
    </source>
</evidence>
<dbReference type="InterPro" id="IPR037061">
    <property type="entry name" value="Lytic_TGlycoase_superhlx_L_sf"/>
</dbReference>
<dbReference type="PROSITE" id="PS00922">
    <property type="entry name" value="TRANSGLYCOSYLASE"/>
    <property type="match status" value="1"/>
</dbReference>
<dbReference type="InterPro" id="IPR008258">
    <property type="entry name" value="Transglycosylase_SLT_dom_1"/>
</dbReference>
<dbReference type="KEGG" id="wma:WM2015_2558"/>
<gene>
    <name evidence="3" type="ORF">WM2015_2558</name>
</gene>
<dbReference type="Gene3D" id="1.10.530.10">
    <property type="match status" value="1"/>
</dbReference>
<dbReference type="AlphaFoldDB" id="A0A0K0XZ69"/>
<dbReference type="Proteomes" id="UP000066624">
    <property type="component" value="Chromosome"/>
</dbReference>
<organism evidence="3 4">
    <name type="scientific">Wenzhouxiangella marina</name>
    <dbReference type="NCBI Taxonomy" id="1579979"/>
    <lineage>
        <taxon>Bacteria</taxon>
        <taxon>Pseudomonadati</taxon>
        <taxon>Pseudomonadota</taxon>
        <taxon>Gammaproteobacteria</taxon>
        <taxon>Chromatiales</taxon>
        <taxon>Wenzhouxiangellaceae</taxon>
        <taxon>Wenzhouxiangella</taxon>
    </lineage>
</organism>
<dbReference type="InterPro" id="IPR012289">
    <property type="entry name" value="Lytic_TGlycosylase_superhlx_L"/>
</dbReference>